<protein>
    <submittedName>
        <fullName evidence="3">GST-like protein yfcG</fullName>
    </submittedName>
</protein>
<dbReference type="InterPro" id="IPR036282">
    <property type="entry name" value="Glutathione-S-Trfase_C_sf"/>
</dbReference>
<dbReference type="SFLD" id="SFLDS00019">
    <property type="entry name" value="Glutathione_Transferase_(cytos"/>
    <property type="match status" value="1"/>
</dbReference>
<evidence type="ECO:0000259" key="2">
    <source>
        <dbReference type="PROSITE" id="PS50405"/>
    </source>
</evidence>
<dbReference type="FunFam" id="3.40.30.10:FF:000046">
    <property type="entry name" value="GSH-dependent disulfide bond oxidoreductase"/>
    <property type="match status" value="1"/>
</dbReference>
<dbReference type="SFLD" id="SFLDG00358">
    <property type="entry name" value="Main_(cytGST)"/>
    <property type="match status" value="1"/>
</dbReference>
<gene>
    <name evidence="3" type="primary">yfcG_2</name>
    <name evidence="3" type="ORF">NCTC12971_03977</name>
</gene>
<dbReference type="InterPro" id="IPR004045">
    <property type="entry name" value="Glutathione_S-Trfase_N"/>
</dbReference>
<name>A0A4U9HN67_SERRU</name>
<evidence type="ECO:0000313" key="3">
    <source>
        <dbReference type="EMBL" id="VTP65245.1"/>
    </source>
</evidence>
<evidence type="ECO:0000313" key="4">
    <source>
        <dbReference type="Proteomes" id="UP000307968"/>
    </source>
</evidence>
<dbReference type="Gene3D" id="3.40.30.10">
    <property type="entry name" value="Glutaredoxin"/>
    <property type="match status" value="1"/>
</dbReference>
<dbReference type="PROSITE" id="PS50405">
    <property type="entry name" value="GST_CTER"/>
    <property type="match status" value="1"/>
</dbReference>
<dbReference type="EMBL" id="LR590463">
    <property type="protein sequence ID" value="VTP65245.1"/>
    <property type="molecule type" value="Genomic_DNA"/>
</dbReference>
<accession>A0A4U9HN67</accession>
<dbReference type="InterPro" id="IPR010987">
    <property type="entry name" value="Glutathione-S-Trfase_C-like"/>
</dbReference>
<reference evidence="3 4" key="1">
    <citation type="submission" date="2019-05" db="EMBL/GenBank/DDBJ databases">
        <authorList>
            <consortium name="Pathogen Informatics"/>
        </authorList>
    </citation>
    <scope>NUCLEOTIDE SEQUENCE [LARGE SCALE GENOMIC DNA]</scope>
    <source>
        <strain evidence="3 4">NCTC12971</strain>
    </source>
</reference>
<proteinExistence type="predicted"/>
<dbReference type="Pfam" id="PF13409">
    <property type="entry name" value="GST_N_2"/>
    <property type="match status" value="1"/>
</dbReference>
<dbReference type="SFLD" id="SFLDG01151">
    <property type="entry name" value="Main.2:_Nu-like"/>
    <property type="match status" value="1"/>
</dbReference>
<dbReference type="Gene3D" id="1.20.1050.10">
    <property type="match status" value="1"/>
</dbReference>
<feature type="domain" description="GST C-terminal" evidence="2">
    <location>
        <begin position="90"/>
        <end position="220"/>
    </location>
</feature>
<organism evidence="3 4">
    <name type="scientific">Serratia rubidaea</name>
    <name type="common">Serratia marinorubra</name>
    <dbReference type="NCBI Taxonomy" id="61652"/>
    <lineage>
        <taxon>Bacteria</taxon>
        <taxon>Pseudomonadati</taxon>
        <taxon>Pseudomonadota</taxon>
        <taxon>Gammaproteobacteria</taxon>
        <taxon>Enterobacterales</taxon>
        <taxon>Yersiniaceae</taxon>
        <taxon>Serratia</taxon>
    </lineage>
</organism>
<feature type="domain" description="GST N-terminal" evidence="1">
    <location>
        <begin position="1"/>
        <end position="87"/>
    </location>
</feature>
<evidence type="ECO:0000259" key="1">
    <source>
        <dbReference type="PROSITE" id="PS50404"/>
    </source>
</evidence>
<dbReference type="SUPFAM" id="SSF47616">
    <property type="entry name" value="GST C-terminal domain-like"/>
    <property type="match status" value="1"/>
</dbReference>
<dbReference type="PANTHER" id="PTHR44051:SF19">
    <property type="entry name" value="DISULFIDE-BOND OXIDOREDUCTASE YFCG"/>
    <property type="match status" value="1"/>
</dbReference>
<dbReference type="CDD" id="cd03048">
    <property type="entry name" value="GST_N_Ure2p_like"/>
    <property type="match status" value="1"/>
</dbReference>
<dbReference type="PROSITE" id="PS50404">
    <property type="entry name" value="GST_NTER"/>
    <property type="match status" value="1"/>
</dbReference>
<dbReference type="InterPro" id="IPR040079">
    <property type="entry name" value="Glutathione_S-Trfase"/>
</dbReference>
<dbReference type="InterPro" id="IPR036249">
    <property type="entry name" value="Thioredoxin-like_sf"/>
</dbReference>
<dbReference type="GO" id="GO:0015036">
    <property type="term" value="F:disulfide oxidoreductase activity"/>
    <property type="evidence" value="ECO:0007669"/>
    <property type="project" value="TreeGrafter"/>
</dbReference>
<dbReference type="Proteomes" id="UP000307968">
    <property type="component" value="Chromosome"/>
</dbReference>
<dbReference type="Pfam" id="PF13410">
    <property type="entry name" value="GST_C_2"/>
    <property type="match status" value="1"/>
</dbReference>
<dbReference type="SUPFAM" id="SSF52833">
    <property type="entry name" value="Thioredoxin-like"/>
    <property type="match status" value="1"/>
</dbReference>
<dbReference type="AlphaFoldDB" id="A0A4U9HN67"/>
<dbReference type="PANTHER" id="PTHR44051">
    <property type="entry name" value="GLUTATHIONE S-TRANSFERASE-RELATED"/>
    <property type="match status" value="1"/>
</dbReference>
<sequence>MIDLYYAPTPNGHKITLFLEEVGLPYRLHSVNISAGEQFKPDFLAISPNNKIPAIVDQQPVDGGEPIALFESGEILLYLAEKTGKLLSKGLRERAATLQWLFWQVAGFGPMLGQNHHFNHYAPQPVPYAIERYHLETKRLYGVLEAELQKHPYLGGDNYSIADIATYPWVVFSSAPAYRPGRLPGGAQLVRTHQQPSGHRTRLQAGRTGLTALCRPPRPAEFPPSALSFPYFPCILGANNQITWRTADVI</sequence>